<name>A0A517XMK2_9BACT</name>
<evidence type="ECO:0000313" key="4">
    <source>
        <dbReference type="Proteomes" id="UP000319576"/>
    </source>
</evidence>
<keyword evidence="2" id="KW-1277">Toxin-antitoxin system</keyword>
<sequence>MARVTWTDRANSDLRRVVTRLRRVASPATARKWAARIRAAVGRIESTPELGAPVEDGGNDGLREWIVGPFRVIYVFDGTTSEIQVIVRAERNLGPALDDDA</sequence>
<evidence type="ECO:0000256" key="1">
    <source>
        <dbReference type="ARBA" id="ARBA00006226"/>
    </source>
</evidence>
<dbReference type="PANTHER" id="PTHR33755">
    <property type="entry name" value="TOXIN PARE1-RELATED"/>
    <property type="match status" value="1"/>
</dbReference>
<evidence type="ECO:0000313" key="3">
    <source>
        <dbReference type="EMBL" id="QDU18750.1"/>
    </source>
</evidence>
<keyword evidence="4" id="KW-1185">Reference proteome</keyword>
<gene>
    <name evidence="3" type="ORF">ETAA1_06460</name>
</gene>
<dbReference type="RefSeq" id="WP_145234253.1">
    <property type="nucleotide sequence ID" value="NZ_CP036273.1"/>
</dbReference>
<dbReference type="Gene3D" id="3.30.2310.20">
    <property type="entry name" value="RelE-like"/>
    <property type="match status" value="1"/>
</dbReference>
<dbReference type="OrthoDB" id="9798046at2"/>
<dbReference type="SUPFAM" id="SSF143011">
    <property type="entry name" value="RelE-like"/>
    <property type="match status" value="1"/>
</dbReference>
<accession>A0A517XMK2</accession>
<evidence type="ECO:0000256" key="2">
    <source>
        <dbReference type="ARBA" id="ARBA00022649"/>
    </source>
</evidence>
<dbReference type="AlphaFoldDB" id="A0A517XMK2"/>
<dbReference type="Pfam" id="PF05016">
    <property type="entry name" value="ParE_toxin"/>
    <property type="match status" value="1"/>
</dbReference>
<protein>
    <submittedName>
        <fullName evidence="3">Plasmid stabilization system protein</fullName>
    </submittedName>
</protein>
<organism evidence="3 4">
    <name type="scientific">Urbifossiella limnaea</name>
    <dbReference type="NCBI Taxonomy" id="2528023"/>
    <lineage>
        <taxon>Bacteria</taxon>
        <taxon>Pseudomonadati</taxon>
        <taxon>Planctomycetota</taxon>
        <taxon>Planctomycetia</taxon>
        <taxon>Gemmatales</taxon>
        <taxon>Gemmataceae</taxon>
        <taxon>Urbifossiella</taxon>
    </lineage>
</organism>
<reference evidence="3 4" key="1">
    <citation type="submission" date="2019-02" db="EMBL/GenBank/DDBJ databases">
        <title>Deep-cultivation of Planctomycetes and their phenomic and genomic characterization uncovers novel biology.</title>
        <authorList>
            <person name="Wiegand S."/>
            <person name="Jogler M."/>
            <person name="Boedeker C."/>
            <person name="Pinto D."/>
            <person name="Vollmers J."/>
            <person name="Rivas-Marin E."/>
            <person name="Kohn T."/>
            <person name="Peeters S.H."/>
            <person name="Heuer A."/>
            <person name="Rast P."/>
            <person name="Oberbeckmann S."/>
            <person name="Bunk B."/>
            <person name="Jeske O."/>
            <person name="Meyerdierks A."/>
            <person name="Storesund J.E."/>
            <person name="Kallscheuer N."/>
            <person name="Luecker S."/>
            <person name="Lage O.M."/>
            <person name="Pohl T."/>
            <person name="Merkel B.J."/>
            <person name="Hornburger P."/>
            <person name="Mueller R.-W."/>
            <person name="Bruemmer F."/>
            <person name="Labrenz M."/>
            <person name="Spormann A.M."/>
            <person name="Op den Camp H."/>
            <person name="Overmann J."/>
            <person name="Amann R."/>
            <person name="Jetten M.S.M."/>
            <person name="Mascher T."/>
            <person name="Medema M.H."/>
            <person name="Devos D.P."/>
            <person name="Kaster A.-K."/>
            <person name="Ovreas L."/>
            <person name="Rohde M."/>
            <person name="Galperin M.Y."/>
            <person name="Jogler C."/>
        </authorList>
    </citation>
    <scope>NUCLEOTIDE SEQUENCE [LARGE SCALE GENOMIC DNA]</scope>
    <source>
        <strain evidence="3 4">ETA_A1</strain>
    </source>
</reference>
<dbReference type="EMBL" id="CP036273">
    <property type="protein sequence ID" value="QDU18750.1"/>
    <property type="molecule type" value="Genomic_DNA"/>
</dbReference>
<dbReference type="Proteomes" id="UP000319576">
    <property type="component" value="Chromosome"/>
</dbReference>
<dbReference type="KEGG" id="uli:ETAA1_06460"/>
<dbReference type="InterPro" id="IPR051803">
    <property type="entry name" value="TA_system_RelE-like_toxin"/>
</dbReference>
<comment type="similarity">
    <text evidence="1">Belongs to the RelE toxin family.</text>
</comment>
<dbReference type="InterPro" id="IPR035093">
    <property type="entry name" value="RelE/ParE_toxin_dom_sf"/>
</dbReference>
<dbReference type="InterPro" id="IPR007712">
    <property type="entry name" value="RelE/ParE_toxin"/>
</dbReference>
<proteinExistence type="inferred from homology"/>